<gene>
    <name evidence="2" type="ORF">Airi02_097200</name>
</gene>
<evidence type="ECO:0000313" key="2">
    <source>
        <dbReference type="EMBL" id="GLY91792.1"/>
    </source>
</evidence>
<protein>
    <submittedName>
        <fullName evidence="2">Uncharacterized protein</fullName>
    </submittedName>
</protein>
<proteinExistence type="predicted"/>
<dbReference type="Pfam" id="PF18934">
    <property type="entry name" value="DUF5682"/>
    <property type="match status" value="2"/>
</dbReference>
<organism evidence="2 3">
    <name type="scientific">Actinoallomurus iriomotensis</name>
    <dbReference type="NCBI Taxonomy" id="478107"/>
    <lineage>
        <taxon>Bacteria</taxon>
        <taxon>Bacillati</taxon>
        <taxon>Actinomycetota</taxon>
        <taxon>Actinomycetes</taxon>
        <taxon>Streptosporangiales</taxon>
        <taxon>Thermomonosporaceae</taxon>
        <taxon>Actinoallomurus</taxon>
    </lineage>
</organism>
<evidence type="ECO:0000313" key="3">
    <source>
        <dbReference type="Proteomes" id="UP001165074"/>
    </source>
</evidence>
<dbReference type="EMBL" id="BSTK01000022">
    <property type="protein sequence ID" value="GLY91792.1"/>
    <property type="molecule type" value="Genomic_DNA"/>
</dbReference>
<name>A0A9W6W689_9ACTN</name>
<reference evidence="2" key="1">
    <citation type="submission" date="2023-03" db="EMBL/GenBank/DDBJ databases">
        <title>Actinoallomurus iriomotensis NBRC 103684.</title>
        <authorList>
            <person name="Ichikawa N."/>
            <person name="Sato H."/>
            <person name="Tonouchi N."/>
        </authorList>
    </citation>
    <scope>NUCLEOTIDE SEQUENCE</scope>
    <source>
        <strain evidence="2">NBRC 103684</strain>
    </source>
</reference>
<dbReference type="RefSeq" id="WP_285583620.1">
    <property type="nucleotide sequence ID" value="NZ_BSTK01000022.1"/>
</dbReference>
<evidence type="ECO:0000256" key="1">
    <source>
        <dbReference type="SAM" id="MobiDB-lite"/>
    </source>
</evidence>
<dbReference type="AlphaFoldDB" id="A0A9W6W689"/>
<sequence length="851" mass="90025">MAVTFIGVRHHSPACARLVRRTIETLRPAYVLVEGPADVNDRLDELLLGHQLPIAIFSHYRDDERAHLSWAPFCAYSPEWVALTVGRAHGAKLRFIDLPAWHPALAGRRNRYADAEQRYADAADRLCRAFAVDNVDALWDRLFEVEPDDGLEERLATYFDLVRGETETGEDDTAREAYMAAWVRAAAADAGDRPVVVVTGGFHRPALRRLVAEPGCVVPEITNVRAVPVEVTSGLHRPAPRTGTEEPAGPLEVTDRLQSPVADAGDGPVEVTGGLHSGGDGPEAAGADAEGGLAGVADRLPRSAASPLVAEVGGWPEIPRPAAGAVGGSYLVPYSFRRLDAFSGYQSGMPSPEYYQRLWEQGADAAADGLVEAVATRLRGRGVAVSTADLIAARTLSAGLARLRGHPHPARTDILDGLVSALVSDDLDQPLPWTRRGALEPGAHPVVAEMVAALSGDRTGRLHPDTPAPPLVHDVDAELARLGLDRTGTVELDLSDAGDLVRARALHRLRVLRVPGYRRVSGPVSGADPVLDERWELTDDEERTAALIEAGAYGGTLRDAATAVLAEDVAAAGTKPDGLAAVLFDAALCGVTDLSEQITELIAANIAGARELGPLGDALATVLALWRHDRVLGTAGSPMYAAVIDGAVTRVLWLAEGVHGGPAPVDPARLRAVTATRDALLHAHEVLSAGREAALDVMTRIGADREAPPDLRGAAFGFGWSLGGSADPVRALRGAAGADTLGDWLAGLFALARDEVLADGGSAGGDVLAALDDLVTTMPDFLAGLPALRQAFAYFPPRERELIARRLLERRRLTGSARALLRTTADPLLIAEARALEERTSRLLAGEGLLP</sequence>
<keyword evidence="3" id="KW-1185">Reference proteome</keyword>
<comment type="caution">
    <text evidence="2">The sequence shown here is derived from an EMBL/GenBank/DDBJ whole genome shotgun (WGS) entry which is preliminary data.</text>
</comment>
<accession>A0A9W6W689</accession>
<dbReference type="Proteomes" id="UP001165074">
    <property type="component" value="Unassembled WGS sequence"/>
</dbReference>
<feature type="region of interest" description="Disordered" evidence="1">
    <location>
        <begin position="259"/>
        <end position="289"/>
    </location>
</feature>
<dbReference type="InterPro" id="IPR043737">
    <property type="entry name" value="DUF5682"/>
</dbReference>